<organism evidence="2">
    <name type="scientific">Serpentovirinae sp</name>
    <dbReference type="NCBI Taxonomy" id="2661817"/>
    <lineage>
        <taxon>Viruses</taxon>
        <taxon>Riboviria</taxon>
        <taxon>Orthornavirae</taxon>
        <taxon>Pisuviricota</taxon>
        <taxon>Pisoniviricetes</taxon>
        <taxon>Nidovirales</taxon>
        <taxon>Tornidovirineae</taxon>
        <taxon>Tobaniviridae</taxon>
        <taxon>Serpentovirinae</taxon>
    </lineage>
</organism>
<sequence length="219" mass="24754">MALSTSTLSERLSFNFVNTKLRAHLQAYLPIQDALIALAFILAFGLVLDLLFKWFPKISHVFLVRKVVQLLHFVKFLFFIILFFLTDANVQRTGIQKFALGVFSILTIYMILCLLWYFIIAIVMLAKYGSLKIALAGSHTVIINGSVYPVDCYSPILVFSKQVIHGNEEVRFGEACLNEVPKYVAYRGIFSAEDFVYHSTVKAGNAVVILFRTNRLASV</sequence>
<reference evidence="2" key="2">
    <citation type="submission" date="2019-07" db="EMBL/GenBank/DDBJ databases">
        <authorList>
            <person name="Hoon-Hanks L."/>
            <person name="Stenglein M.D."/>
        </authorList>
    </citation>
    <scope>NUCLEOTIDE SEQUENCE</scope>
    <source>
        <strain evidence="2">L1</strain>
    </source>
</reference>
<accession>A0A5P9K6J1</accession>
<name>A0A5P9K6J1_9NIDO</name>
<reference evidence="2" key="1">
    <citation type="journal article" date="2019" name="Front Vet Sci">
        <title>Longitudinal and Cross-Sectional Sampling of Serpentovirus (Nidovirus) Infection in Captive Snakes Reveals High Prevalence, Persistent Infection, and Increased Mortality in Pythons and Divergent Serpentovirus Infection in Boas and Colubrids.</title>
        <authorList>
            <person name="Hoon-Hanks L.L."/>
            <person name="Ossiboff R.J."/>
            <person name="Bartolini P."/>
            <person name="Fogelson S.B."/>
            <person name="Perry S.M."/>
            <person name="Stohr A.C."/>
            <person name="Cross S.T."/>
            <person name="Wellehan J.F.X."/>
            <person name="Jacobson E.R."/>
            <person name="Dubovi E.J."/>
            <person name="Stenglein M.D."/>
        </authorList>
    </citation>
    <scope>NUCLEOTIDE SEQUENCE</scope>
    <source>
        <strain evidence="2">L1</strain>
    </source>
</reference>
<keyword evidence="1" id="KW-1133">Transmembrane helix</keyword>
<keyword evidence="1" id="KW-0812">Transmembrane</keyword>
<evidence type="ECO:0000313" key="2">
    <source>
        <dbReference type="EMBL" id="QFU19767.1"/>
    </source>
</evidence>
<keyword evidence="1" id="KW-0472">Membrane</keyword>
<gene>
    <name evidence="2" type="primary">ORF4</name>
</gene>
<dbReference type="EMBL" id="MN161567">
    <property type="protein sequence ID" value="QFU19767.1"/>
    <property type="molecule type" value="Genomic_RNA"/>
</dbReference>
<feature type="transmembrane region" description="Helical" evidence="1">
    <location>
        <begin position="67"/>
        <end position="86"/>
    </location>
</feature>
<proteinExistence type="predicted"/>
<feature type="transmembrane region" description="Helical" evidence="1">
    <location>
        <begin position="34"/>
        <end position="55"/>
    </location>
</feature>
<protein>
    <submittedName>
        <fullName evidence="2">Putative matrix protein</fullName>
    </submittedName>
</protein>
<evidence type="ECO:0000256" key="1">
    <source>
        <dbReference type="SAM" id="Phobius"/>
    </source>
</evidence>
<feature type="transmembrane region" description="Helical" evidence="1">
    <location>
        <begin position="98"/>
        <end position="125"/>
    </location>
</feature>